<evidence type="ECO:0000313" key="5">
    <source>
        <dbReference type="Proteomes" id="UP000028868"/>
    </source>
</evidence>
<keyword evidence="5" id="KW-1185">Reference proteome</keyword>
<reference evidence="4 5" key="2">
    <citation type="submission" date="2014-05" db="EMBL/GenBank/DDBJ databases">
        <title>Draft genome sequence of Halobacillus karajensis HK-03.</title>
        <authorList>
            <person name="Khelaifia S."/>
            <person name="Croce O."/>
            <person name="Lagier J.C."/>
            <person name="Raoult D."/>
        </authorList>
    </citation>
    <scope>NUCLEOTIDE SEQUENCE [LARGE SCALE GENOMIC DNA]</scope>
    <source>
        <strain evidence="4 5">HD-03</strain>
    </source>
</reference>
<dbReference type="InterPro" id="IPR010330">
    <property type="entry name" value="CoiA_nuc"/>
</dbReference>
<dbReference type="RefSeq" id="WP_035510197.1">
    <property type="nucleotide sequence ID" value="NZ_CCDH010000003.1"/>
</dbReference>
<feature type="domain" description="Competence protein CoiA nuclease-like" evidence="1">
    <location>
        <begin position="66"/>
        <end position="221"/>
    </location>
</feature>
<evidence type="ECO:0000259" key="3">
    <source>
        <dbReference type="Pfam" id="PF25166"/>
    </source>
</evidence>
<dbReference type="InterPro" id="IPR057253">
    <property type="entry name" value="CoiA-like_N"/>
</dbReference>
<feature type="domain" description="Competence protein CoiA-like N-terminal" evidence="2">
    <location>
        <begin position="16"/>
        <end position="61"/>
    </location>
</feature>
<gene>
    <name evidence="4" type="ORF">BN983_03218</name>
</gene>
<dbReference type="Pfam" id="PF25164">
    <property type="entry name" value="CoiA_N"/>
    <property type="match status" value="1"/>
</dbReference>
<feature type="domain" description="Competence protein CoiA C-terminal" evidence="3">
    <location>
        <begin position="238"/>
        <end position="365"/>
    </location>
</feature>
<dbReference type="Proteomes" id="UP000028868">
    <property type="component" value="Unassembled WGS sequence"/>
</dbReference>
<sequence>MLYAMNAEGELYSLYQRTLKEVDSLRMSLYFCPVCNEPLQVRAGPKTIPHFSHFPKSDCTFKQRGETVEHEKGKWALYQWLKGQGYQVQLEYYLPQIKQRPDLWLNVKNKKIAIEFQCASIPPHEINKRTLCYRKAEVFPLWILGTKHFHKSNPHQIFLNDFSRTFLYYWKEQYQLFFFEASQSRFILVSNIHSTGLRPIHADIRYVPLSEFSFSQLFRPHRHHVSNERLFLEIEKSWYKNRTVYQRKVGSEEQNYRQYLYLKGYHFSLIPSICYLPLPGQVQLGTKPYIWQTRLFVDHLLHLPIGAPVKFPPLNISPTLNGYVPDLSGQYINMLTQLNIIEKTGENNYIKKKQVLFHTRMEDALEDDLQMLHKLKKLQRIKI</sequence>
<organism evidence="4 5">
    <name type="scientific">Halobacillus karajensis</name>
    <dbReference type="NCBI Taxonomy" id="195088"/>
    <lineage>
        <taxon>Bacteria</taxon>
        <taxon>Bacillati</taxon>
        <taxon>Bacillota</taxon>
        <taxon>Bacilli</taxon>
        <taxon>Bacillales</taxon>
        <taxon>Bacillaceae</taxon>
        <taxon>Halobacillus</taxon>
    </lineage>
</organism>
<dbReference type="EMBL" id="CCDI010000004">
    <property type="protein sequence ID" value="CDQ24918.1"/>
    <property type="molecule type" value="Genomic_DNA"/>
</dbReference>
<dbReference type="Pfam" id="PF06054">
    <property type="entry name" value="CoiA_nuc"/>
    <property type="match status" value="1"/>
</dbReference>
<dbReference type="InterPro" id="IPR021176">
    <property type="entry name" value="Competence-induced_CoiA"/>
</dbReference>
<dbReference type="AlphaFoldDB" id="A0A024P7U2"/>
<comment type="caution">
    <text evidence="4">The sequence shown here is derived from an EMBL/GenBank/DDBJ whole genome shotgun (WGS) entry which is preliminary data.</text>
</comment>
<dbReference type="Pfam" id="PF25166">
    <property type="entry name" value="CoiA_C"/>
    <property type="match status" value="1"/>
</dbReference>
<reference evidence="5" key="1">
    <citation type="submission" date="2014-03" db="EMBL/GenBank/DDBJ databases">
        <authorList>
            <person name="Urmite Genomes U."/>
        </authorList>
    </citation>
    <scope>NUCLEOTIDE SEQUENCE [LARGE SCALE GENOMIC DNA]</scope>
    <source>
        <strain evidence="5">HD-03</strain>
    </source>
</reference>
<name>A0A024P7U2_9BACI</name>
<protein>
    <submittedName>
        <fullName evidence="4">Competence protein</fullName>
    </submittedName>
</protein>
<dbReference type="PIRSF" id="PIRSF007487">
    <property type="entry name" value="Competence-induced_CoiA_bac"/>
    <property type="match status" value="1"/>
</dbReference>
<accession>A0A024P7U2</accession>
<dbReference type="InterPro" id="IPR057252">
    <property type="entry name" value="CoiA_C"/>
</dbReference>
<evidence type="ECO:0000313" key="4">
    <source>
        <dbReference type="EMBL" id="CDQ24918.1"/>
    </source>
</evidence>
<evidence type="ECO:0000259" key="2">
    <source>
        <dbReference type="Pfam" id="PF25164"/>
    </source>
</evidence>
<proteinExistence type="predicted"/>
<evidence type="ECO:0000259" key="1">
    <source>
        <dbReference type="Pfam" id="PF06054"/>
    </source>
</evidence>